<feature type="transmembrane region" description="Helical" evidence="8">
    <location>
        <begin position="359"/>
        <end position="384"/>
    </location>
</feature>
<dbReference type="SMART" id="SM00220">
    <property type="entry name" value="S_TKc"/>
    <property type="match status" value="1"/>
</dbReference>
<dbReference type="Gene3D" id="3.80.10.10">
    <property type="entry name" value="Ribonuclease Inhibitor"/>
    <property type="match status" value="2"/>
</dbReference>
<feature type="region of interest" description="Disordered" evidence="7">
    <location>
        <begin position="602"/>
        <end position="622"/>
    </location>
</feature>
<evidence type="ECO:0000256" key="1">
    <source>
        <dbReference type="ARBA" id="ARBA00004479"/>
    </source>
</evidence>
<dbReference type="Pfam" id="PF00069">
    <property type="entry name" value="Pkinase"/>
    <property type="match status" value="1"/>
</dbReference>
<dbReference type="InterPro" id="IPR051824">
    <property type="entry name" value="LRR_Rcpt-Like_S/T_Kinase"/>
</dbReference>
<dbReference type="InterPro" id="IPR032675">
    <property type="entry name" value="LRR_dom_sf"/>
</dbReference>
<evidence type="ECO:0000256" key="6">
    <source>
        <dbReference type="ARBA" id="ARBA00023136"/>
    </source>
</evidence>
<sequence>MEVFRIGYSFLLSLFLLLLVHAPSAQLVPAETRILYRVQQFLEYPDVLKGWNNWTNFCSLPQSPSLVILCSGNHITELTIVGNKSSPSKVSKPSAANFSIPQRTLSQGFSIDSFFTVITKLSNLKRLSLVSLGIWGPLPAKVDRLDSLEVLNISSNFIQGGIPPEIATFKNLKSLVLADNLLNGSIPDLKGLSQLEELDISNNPLGPKFPSLGNNLVRINLRSMALRSQIPPDFIKFSRLQILDISSNKLQGPIPSFLFSLPSIESINLAKNQLSGELRASVSCHENLTFVDVSNNLLIGMLPSCLASNSKNRKVIDSFNCLSKNTSSKYQRPSSFCHKEALAVQPPTRKQKERTTVKLGLVLGVIVAVVAIIAVLGVLVLVVYRRLERNRAKEYKCESFVFDKNAAHTSPVVHGRHVPRTMRIVSLNLPPYHVFTLEEIEDATDNFDAANLVAEVSQAQIYRGWLRDGSAVLVRCLKLKQKYSPQSLQQHMEVISRLRHRHLVSVLGHCIVTYQDHPNTPSKVFIVLENVANGSLRDHLTDWRKREVLKWPQRISIMMSIAKGIQYLHTSGVIGNDLKIENILLDESLSAKISSYNLSLPSKVGSESPLNGQDSSLSSSKNTDKDDIYQLGVILLEVITGRPIISPSDIDDLKLQLEICLAESPSKLKDLTDLSIRGTFAYESLKTVAQITISCLNKESSSRPSIEDILWHMQYSVQVQEGWNTSSGNLATKF</sequence>
<name>A0ABM4VJT0_COFAR</name>
<organism evidence="11 12">
    <name type="scientific">Coffea arabica</name>
    <name type="common">Arabian coffee</name>
    <dbReference type="NCBI Taxonomy" id="13443"/>
    <lineage>
        <taxon>Eukaryota</taxon>
        <taxon>Viridiplantae</taxon>
        <taxon>Streptophyta</taxon>
        <taxon>Embryophyta</taxon>
        <taxon>Tracheophyta</taxon>
        <taxon>Spermatophyta</taxon>
        <taxon>Magnoliopsida</taxon>
        <taxon>eudicotyledons</taxon>
        <taxon>Gunneridae</taxon>
        <taxon>Pentapetalae</taxon>
        <taxon>asterids</taxon>
        <taxon>lamiids</taxon>
        <taxon>Gentianales</taxon>
        <taxon>Rubiaceae</taxon>
        <taxon>Ixoroideae</taxon>
        <taxon>Gardenieae complex</taxon>
        <taxon>Bertiereae - Coffeeae clade</taxon>
        <taxon>Coffeeae</taxon>
        <taxon>Coffea</taxon>
    </lineage>
</organism>
<dbReference type="Gene3D" id="1.10.510.10">
    <property type="entry name" value="Transferase(Phosphotransferase) domain 1"/>
    <property type="match status" value="1"/>
</dbReference>
<protein>
    <submittedName>
        <fullName evidence="12">Probable LRR receptor-like serine/threonine-protein kinase At1g14390</fullName>
    </submittedName>
</protein>
<keyword evidence="9" id="KW-0732">Signal</keyword>
<dbReference type="RefSeq" id="XP_071919774.1">
    <property type="nucleotide sequence ID" value="XM_072063673.1"/>
</dbReference>
<keyword evidence="5 8" id="KW-1133">Transmembrane helix</keyword>
<proteinExistence type="predicted"/>
<dbReference type="InterPro" id="IPR011009">
    <property type="entry name" value="Kinase-like_dom_sf"/>
</dbReference>
<feature type="chain" id="PRO_5046020718" evidence="9">
    <location>
        <begin position="26"/>
        <end position="734"/>
    </location>
</feature>
<dbReference type="PANTHER" id="PTHR48006">
    <property type="entry name" value="LEUCINE-RICH REPEAT-CONTAINING PROTEIN DDB_G0281931-RELATED"/>
    <property type="match status" value="1"/>
</dbReference>
<keyword evidence="3 8" id="KW-0812">Transmembrane</keyword>
<dbReference type="SUPFAM" id="SSF52058">
    <property type="entry name" value="L domain-like"/>
    <property type="match status" value="1"/>
</dbReference>
<dbReference type="InterPro" id="IPR000719">
    <property type="entry name" value="Prot_kinase_dom"/>
</dbReference>
<gene>
    <name evidence="12" type="primary">LOC113722533</name>
</gene>
<evidence type="ECO:0000313" key="12">
    <source>
        <dbReference type="RefSeq" id="XP_071919774.1"/>
    </source>
</evidence>
<evidence type="ECO:0000256" key="3">
    <source>
        <dbReference type="ARBA" id="ARBA00022692"/>
    </source>
</evidence>
<keyword evidence="6 8" id="KW-0472">Membrane</keyword>
<dbReference type="PANTHER" id="PTHR48006:SF73">
    <property type="entry name" value="PROTEIN KINASE DOMAIN-CONTAINING PROTEIN"/>
    <property type="match status" value="1"/>
</dbReference>
<feature type="compositionally biased region" description="Polar residues" evidence="7">
    <location>
        <begin position="608"/>
        <end position="621"/>
    </location>
</feature>
<dbReference type="PROSITE" id="PS51450">
    <property type="entry name" value="LRR"/>
    <property type="match status" value="1"/>
</dbReference>
<dbReference type="Gene3D" id="3.30.200.20">
    <property type="entry name" value="Phosphorylase Kinase, domain 1"/>
    <property type="match status" value="1"/>
</dbReference>
<dbReference type="Proteomes" id="UP001652660">
    <property type="component" value="Chromosome 8c"/>
</dbReference>
<dbReference type="GeneID" id="113722533"/>
<evidence type="ECO:0000313" key="11">
    <source>
        <dbReference type="Proteomes" id="UP001652660"/>
    </source>
</evidence>
<accession>A0ABM4VJT0</accession>
<evidence type="ECO:0000256" key="9">
    <source>
        <dbReference type="SAM" id="SignalP"/>
    </source>
</evidence>
<dbReference type="Pfam" id="PF00560">
    <property type="entry name" value="LRR_1"/>
    <property type="match status" value="3"/>
</dbReference>
<keyword evidence="4" id="KW-0677">Repeat</keyword>
<reference evidence="12" key="1">
    <citation type="submission" date="2025-08" db="UniProtKB">
        <authorList>
            <consortium name="RefSeq"/>
        </authorList>
    </citation>
    <scope>IDENTIFICATION</scope>
    <source>
        <tissue evidence="12">Leaves</tissue>
    </source>
</reference>
<evidence type="ECO:0000256" key="7">
    <source>
        <dbReference type="SAM" id="MobiDB-lite"/>
    </source>
</evidence>
<dbReference type="SUPFAM" id="SSF56112">
    <property type="entry name" value="Protein kinase-like (PK-like)"/>
    <property type="match status" value="1"/>
</dbReference>
<evidence type="ECO:0000256" key="5">
    <source>
        <dbReference type="ARBA" id="ARBA00022989"/>
    </source>
</evidence>
<keyword evidence="11" id="KW-1185">Reference proteome</keyword>
<evidence type="ECO:0000259" key="10">
    <source>
        <dbReference type="PROSITE" id="PS50011"/>
    </source>
</evidence>
<evidence type="ECO:0000256" key="4">
    <source>
        <dbReference type="ARBA" id="ARBA00022737"/>
    </source>
</evidence>
<keyword evidence="2" id="KW-0433">Leucine-rich repeat</keyword>
<evidence type="ECO:0000256" key="2">
    <source>
        <dbReference type="ARBA" id="ARBA00022614"/>
    </source>
</evidence>
<dbReference type="InterPro" id="IPR001611">
    <property type="entry name" value="Leu-rich_rpt"/>
</dbReference>
<feature type="signal peptide" evidence="9">
    <location>
        <begin position="1"/>
        <end position="25"/>
    </location>
</feature>
<feature type="domain" description="Protein kinase" evidence="10">
    <location>
        <begin position="447"/>
        <end position="715"/>
    </location>
</feature>
<evidence type="ECO:0000256" key="8">
    <source>
        <dbReference type="SAM" id="Phobius"/>
    </source>
</evidence>
<dbReference type="PROSITE" id="PS50011">
    <property type="entry name" value="PROTEIN_KINASE_DOM"/>
    <property type="match status" value="1"/>
</dbReference>
<comment type="subcellular location">
    <subcellularLocation>
        <location evidence="1">Membrane</location>
        <topology evidence="1">Single-pass type I membrane protein</topology>
    </subcellularLocation>
</comment>